<gene>
    <name evidence="2" type="ORF">CRT60_16875</name>
</gene>
<protein>
    <submittedName>
        <fullName evidence="2">Uncharacterized protein</fullName>
    </submittedName>
</protein>
<dbReference type="SUPFAM" id="SSF48452">
    <property type="entry name" value="TPR-like"/>
    <property type="match status" value="2"/>
</dbReference>
<dbReference type="InterPro" id="IPR019734">
    <property type="entry name" value="TPR_rpt"/>
</dbReference>
<dbReference type="InterPro" id="IPR011717">
    <property type="entry name" value="TPR-4"/>
</dbReference>
<feature type="repeat" description="TPR" evidence="1">
    <location>
        <begin position="324"/>
        <end position="357"/>
    </location>
</feature>
<evidence type="ECO:0000256" key="1">
    <source>
        <dbReference type="PROSITE-ProRule" id="PRU00339"/>
    </source>
</evidence>
<dbReference type="GO" id="GO:0042802">
    <property type="term" value="F:identical protein binding"/>
    <property type="evidence" value="ECO:0007669"/>
    <property type="project" value="InterPro"/>
</dbReference>
<dbReference type="Gene3D" id="3.40.50.2000">
    <property type="entry name" value="Glycogen Phosphorylase B"/>
    <property type="match status" value="1"/>
</dbReference>
<evidence type="ECO:0000313" key="2">
    <source>
        <dbReference type="EMBL" id="PGH56586.1"/>
    </source>
</evidence>
<dbReference type="Gene3D" id="1.25.40.10">
    <property type="entry name" value="Tetratricopeptide repeat domain"/>
    <property type="match status" value="4"/>
</dbReference>
<comment type="caution">
    <text evidence="2">The sequence shown here is derived from an EMBL/GenBank/DDBJ whole genome shotgun (WGS) entry which is preliminary data.</text>
</comment>
<accession>A0A2B8BCW3</accession>
<dbReference type="EMBL" id="PDKW01000041">
    <property type="protein sequence ID" value="PGH56586.1"/>
    <property type="molecule type" value="Genomic_DNA"/>
</dbReference>
<dbReference type="Pfam" id="PF07721">
    <property type="entry name" value="TPR_4"/>
    <property type="match status" value="1"/>
</dbReference>
<dbReference type="Proteomes" id="UP000225379">
    <property type="component" value="Unassembled WGS sequence"/>
</dbReference>
<dbReference type="Pfam" id="PF13374">
    <property type="entry name" value="TPR_10"/>
    <property type="match status" value="1"/>
</dbReference>
<evidence type="ECO:0000313" key="3">
    <source>
        <dbReference type="Proteomes" id="UP000225379"/>
    </source>
</evidence>
<dbReference type="OrthoDB" id="6193797at2"/>
<proteinExistence type="predicted"/>
<dbReference type="RefSeq" id="WP_098737673.1">
    <property type="nucleotide sequence ID" value="NZ_PDKW01000041.1"/>
</dbReference>
<dbReference type="SMART" id="SM00028">
    <property type="entry name" value="TPR"/>
    <property type="match status" value="9"/>
</dbReference>
<keyword evidence="3" id="KW-1185">Reference proteome</keyword>
<dbReference type="InterPro" id="IPR052943">
    <property type="entry name" value="TMTC_O-mannosyl-trnsfr"/>
</dbReference>
<keyword evidence="1" id="KW-0802">TPR repeat</keyword>
<dbReference type="InterPro" id="IPR011990">
    <property type="entry name" value="TPR-like_helical_dom_sf"/>
</dbReference>
<dbReference type="PANTHER" id="PTHR44809">
    <property type="match status" value="1"/>
</dbReference>
<dbReference type="SUPFAM" id="SSF53756">
    <property type="entry name" value="UDP-Glycosyltransferase/glycogen phosphorylase"/>
    <property type="match status" value="1"/>
</dbReference>
<dbReference type="PANTHER" id="PTHR44809:SF1">
    <property type="entry name" value="PROTEIN O-MANNOSYL-TRANSFERASE TMTC1"/>
    <property type="match status" value="1"/>
</dbReference>
<organism evidence="2 3">
    <name type="scientific">Azospirillum palustre</name>
    <dbReference type="NCBI Taxonomy" id="2044885"/>
    <lineage>
        <taxon>Bacteria</taxon>
        <taxon>Pseudomonadati</taxon>
        <taxon>Pseudomonadota</taxon>
        <taxon>Alphaproteobacteria</taxon>
        <taxon>Rhodospirillales</taxon>
        <taxon>Azospirillaceae</taxon>
        <taxon>Azospirillum</taxon>
    </lineage>
</organism>
<sequence>MNNQRNSGQRNSGNTAAATAAALVGQAVPLHQSGRLAEAEALYRQALAAQPRQPDALHLLGMIACQTGRFTDAADLIGQAVAAKRDVPDYHANLAYALQALGRPAEAERAARNALRLRRPFPEAANTLGNALNAQGKAEEAADAYRAALRARPDYAEAEGNLGSVLRSLGRSAEAEPLLRHAVAANPSLLEARAALGLALLDLGRSEEGEAALRAVLAHRPDHAPAALALAGSLQRRGADALPAHRRHLMLEPADAEGWNAHGLALQLADRIAPAGDAFARALRLAPTMAEAMTNLGTVRRLQGRIVESADLQRRALDLRLGYAAAHTNLALALQDLGDDAAAEQEFSHALKADPAQALARFNRAILRLRQGRLAEGWEDYAVRFESGRLEPKRPFNIPEWDGGDLAGRRLLLWAEQGLGDELMFGALLPEALARFPGTIVECEPRLVPLFQRSFPGTSVRGPTRRPADADCHLGFGSLPRLLWRTAPVPPPAGWLKPDPLRVAAWRSRLEALGPGLKIGIAWTSQRLTTERRHSYTELADWAPLLRLPGLHAVSLQYDGREAEIAAIEERLGVRVHRWPDLDQIADLEGTAALMANLDLVVTVASSAGEMAAALGTPAWRLGRRDWTQLGTAVRPWFPSMRCIQPDAGNSIKNSIQKAVQLLIGLSAGDL</sequence>
<dbReference type="PROSITE" id="PS50005">
    <property type="entry name" value="TPR"/>
    <property type="match status" value="2"/>
</dbReference>
<dbReference type="Pfam" id="PF14559">
    <property type="entry name" value="TPR_19"/>
    <property type="match status" value="1"/>
</dbReference>
<dbReference type="AlphaFoldDB" id="A0A2B8BCW3"/>
<reference evidence="3" key="1">
    <citation type="submission" date="2017-10" db="EMBL/GenBank/DDBJ databases">
        <authorList>
            <person name="Kravchenko I.K."/>
            <person name="Grouzdev D.S."/>
        </authorList>
    </citation>
    <scope>NUCLEOTIDE SEQUENCE [LARGE SCALE GENOMIC DNA]</scope>
    <source>
        <strain evidence="3">B2</strain>
    </source>
</reference>
<dbReference type="Pfam" id="PF13432">
    <property type="entry name" value="TPR_16"/>
    <property type="match status" value="3"/>
</dbReference>
<feature type="repeat" description="TPR" evidence="1">
    <location>
        <begin position="122"/>
        <end position="155"/>
    </location>
</feature>
<name>A0A2B8BCW3_9PROT</name>